<keyword evidence="4" id="KW-1185">Reference proteome</keyword>
<dbReference type="InterPro" id="IPR005151">
    <property type="entry name" value="Tail-specific_protease"/>
</dbReference>
<dbReference type="SMART" id="SM00245">
    <property type="entry name" value="TSPc"/>
    <property type="match status" value="1"/>
</dbReference>
<dbReference type="GO" id="GO:0016787">
    <property type="term" value="F:hydrolase activity"/>
    <property type="evidence" value="ECO:0007669"/>
    <property type="project" value="UniProtKB-KW"/>
</dbReference>
<evidence type="ECO:0000259" key="2">
    <source>
        <dbReference type="SMART" id="SM00245"/>
    </source>
</evidence>
<evidence type="ECO:0000256" key="1">
    <source>
        <dbReference type="SAM" id="SignalP"/>
    </source>
</evidence>
<feature type="domain" description="Tail specific protease" evidence="2">
    <location>
        <begin position="110"/>
        <end position="308"/>
    </location>
</feature>
<gene>
    <name evidence="3" type="ORF">ACFOOR_09135</name>
</gene>
<dbReference type="Pfam" id="PF03572">
    <property type="entry name" value="Peptidase_S41"/>
    <property type="match status" value="1"/>
</dbReference>
<dbReference type="CDD" id="cd07563">
    <property type="entry name" value="Peptidase_S41_IRBP"/>
    <property type="match status" value="1"/>
</dbReference>
<comment type="caution">
    <text evidence="3">The sequence shown here is derived from an EMBL/GenBank/DDBJ whole genome shotgun (WGS) entry which is preliminary data.</text>
</comment>
<accession>A0ABV6ZY20</accession>
<feature type="signal peptide" evidence="1">
    <location>
        <begin position="1"/>
        <end position="21"/>
    </location>
</feature>
<dbReference type="SUPFAM" id="SSF52096">
    <property type="entry name" value="ClpP/crotonase"/>
    <property type="match status" value="1"/>
</dbReference>
<dbReference type="RefSeq" id="WP_343164581.1">
    <property type="nucleotide sequence ID" value="NZ_JBHRSV010000016.1"/>
</dbReference>
<name>A0ABV6ZY20_9PROT</name>
<dbReference type="Gene3D" id="3.30.750.44">
    <property type="match status" value="1"/>
</dbReference>
<dbReference type="EC" id="3.4.-.-" evidence="3"/>
<dbReference type="PANTHER" id="PTHR11261:SF3">
    <property type="entry name" value="RETINOL-BINDING PROTEIN 3"/>
    <property type="match status" value="1"/>
</dbReference>
<sequence>MRSILFGAAALLLLADGAVRAQDSETLSASLRSEIVTAAADAVAENFYDSDRGAQIAADLRNQLESGGFDTSGTAAELAGALTQALRPQDNHFAVRMAPPRPQPGGGEDEGGGEAAWLAAMARSNYGFQEVSILPGNIGYIDMRSFAPAQVGGDTALAALNFVENTDAVIFDMRQNTGGAPSMVQFIISHFLDPREETVINTFVSSAREYPSELVALAWLPGESRPEVPLYVLTSGRTGSAGEAFPYHLQAMERATIVGETTYGAGNPGGFHPLPGGLEIFVSDGSARNPITGTNWEGTGVIPDVDVPADEALDAALLLAYDRIIETLDDPAQRRGLEWAGEAIEARRNPVSLDGALAYEGVYGPRRVYFEDGALFYQRQGGPALRMLPLGNDRFMLEGLDDLRVVFSRDGDAVTGMTLQSLDRPDSASPRTE</sequence>
<dbReference type="PANTHER" id="PTHR11261">
    <property type="entry name" value="INTERPHOTORECEPTOR RETINOID-BINDING PROTEIN"/>
    <property type="match status" value="1"/>
</dbReference>
<evidence type="ECO:0000313" key="4">
    <source>
        <dbReference type="Proteomes" id="UP001595379"/>
    </source>
</evidence>
<evidence type="ECO:0000313" key="3">
    <source>
        <dbReference type="EMBL" id="MFC2926269.1"/>
    </source>
</evidence>
<dbReference type="EMBL" id="JBHRSV010000016">
    <property type="protein sequence ID" value="MFC2926269.1"/>
    <property type="molecule type" value="Genomic_DNA"/>
</dbReference>
<reference evidence="4" key="1">
    <citation type="journal article" date="2019" name="Int. J. Syst. Evol. Microbiol.">
        <title>The Global Catalogue of Microorganisms (GCM) 10K type strain sequencing project: providing services to taxonomists for standard genome sequencing and annotation.</title>
        <authorList>
            <consortium name="The Broad Institute Genomics Platform"/>
            <consortium name="The Broad Institute Genome Sequencing Center for Infectious Disease"/>
            <person name="Wu L."/>
            <person name="Ma J."/>
        </authorList>
    </citation>
    <scope>NUCLEOTIDE SEQUENCE [LARGE SCALE GENOMIC DNA]</scope>
    <source>
        <strain evidence="4">KCTC 52487</strain>
    </source>
</reference>
<dbReference type="Proteomes" id="UP001595379">
    <property type="component" value="Unassembled WGS sequence"/>
</dbReference>
<dbReference type="InterPro" id="IPR029045">
    <property type="entry name" value="ClpP/crotonase-like_dom_sf"/>
</dbReference>
<keyword evidence="1" id="KW-0732">Signal</keyword>
<organism evidence="3 4">
    <name type="scientific">Hyphobacterium vulgare</name>
    <dbReference type="NCBI Taxonomy" id="1736751"/>
    <lineage>
        <taxon>Bacteria</taxon>
        <taxon>Pseudomonadati</taxon>
        <taxon>Pseudomonadota</taxon>
        <taxon>Alphaproteobacteria</taxon>
        <taxon>Maricaulales</taxon>
        <taxon>Maricaulaceae</taxon>
        <taxon>Hyphobacterium</taxon>
    </lineage>
</organism>
<protein>
    <submittedName>
        <fullName evidence="3">S41 family peptidase</fullName>
        <ecNumber evidence="3">3.4.-.-</ecNumber>
    </submittedName>
</protein>
<dbReference type="Gene3D" id="3.90.226.10">
    <property type="entry name" value="2-enoyl-CoA Hydratase, Chain A, domain 1"/>
    <property type="match status" value="1"/>
</dbReference>
<feature type="chain" id="PRO_5046791075" evidence="1">
    <location>
        <begin position="22"/>
        <end position="433"/>
    </location>
</feature>
<keyword evidence="3" id="KW-0378">Hydrolase</keyword>
<proteinExistence type="predicted"/>